<accession>A0A1G8HJK7</accession>
<evidence type="ECO:0000313" key="3">
    <source>
        <dbReference type="Proteomes" id="UP000198607"/>
    </source>
</evidence>
<dbReference type="STRING" id="83767.SAMN05660652_02816"/>
<dbReference type="Proteomes" id="UP000198607">
    <property type="component" value="Unassembled WGS sequence"/>
</dbReference>
<evidence type="ECO:0000313" key="2">
    <source>
        <dbReference type="EMBL" id="SDI06691.1"/>
    </source>
</evidence>
<gene>
    <name evidence="2" type="ORF">SAMN05660652_02816</name>
</gene>
<evidence type="ECO:0000256" key="1">
    <source>
        <dbReference type="SAM" id="MobiDB-lite"/>
    </source>
</evidence>
<sequence length="107" mass="12158">MTKLPRNLAGTASKMPAHTEKRPSFFLSRTLIGNTHDMHLDDHSHPLMSMQRSRFPLAEGVGVFLGVIAWDLLTEGTMEVTKALLVSGPVSLLWFAFRCWKDRQHRQ</sequence>
<dbReference type="AlphaFoldDB" id="A0A1G8HJK7"/>
<reference evidence="2 3" key="1">
    <citation type="submission" date="2016-10" db="EMBL/GenBank/DDBJ databases">
        <authorList>
            <person name="de Groot N.N."/>
        </authorList>
    </citation>
    <scope>NUCLEOTIDE SEQUENCE [LARGE SCALE GENOMIC DNA]</scope>
    <source>
        <strain evidence="2 3">DSM 5885</strain>
    </source>
</reference>
<dbReference type="EMBL" id="FNCY01000012">
    <property type="protein sequence ID" value="SDI06691.1"/>
    <property type="molecule type" value="Genomic_DNA"/>
</dbReference>
<feature type="region of interest" description="Disordered" evidence="1">
    <location>
        <begin position="1"/>
        <end position="21"/>
    </location>
</feature>
<keyword evidence="3" id="KW-1185">Reference proteome</keyword>
<proteinExistence type="predicted"/>
<organism evidence="2 3">
    <name type="scientific">Propionivibrio dicarboxylicus</name>
    <dbReference type="NCBI Taxonomy" id="83767"/>
    <lineage>
        <taxon>Bacteria</taxon>
        <taxon>Pseudomonadati</taxon>
        <taxon>Pseudomonadota</taxon>
        <taxon>Betaproteobacteria</taxon>
        <taxon>Rhodocyclales</taxon>
        <taxon>Rhodocyclaceae</taxon>
        <taxon>Propionivibrio</taxon>
    </lineage>
</organism>
<name>A0A1G8HJK7_9RHOO</name>
<protein>
    <submittedName>
        <fullName evidence="2">Uncharacterized protein</fullName>
    </submittedName>
</protein>